<evidence type="ECO:0000313" key="2">
    <source>
        <dbReference type="Proteomes" id="UP000005709"/>
    </source>
</evidence>
<comment type="caution">
    <text evidence="1">The sequence shown here is derived from an EMBL/GenBank/DDBJ whole genome shotgun (WGS) entry which is preliminary data.</text>
</comment>
<dbReference type="EMBL" id="ACYG01000005">
    <property type="protein sequence ID" value="EEV18934.1"/>
    <property type="molecule type" value="Genomic_DNA"/>
</dbReference>
<name>C8PE61_9BACT</name>
<gene>
    <name evidence="1" type="ORF">CAMGR0001_2411</name>
</gene>
<accession>C8PE61</accession>
<organism evidence="1 2">
    <name type="scientific">Campylobacter gracilis RM3268</name>
    <dbReference type="NCBI Taxonomy" id="553220"/>
    <lineage>
        <taxon>Bacteria</taxon>
        <taxon>Pseudomonadati</taxon>
        <taxon>Campylobacterota</taxon>
        <taxon>Epsilonproteobacteria</taxon>
        <taxon>Campylobacterales</taxon>
        <taxon>Campylobacteraceae</taxon>
        <taxon>Campylobacter</taxon>
    </lineage>
</organism>
<dbReference type="RefSeq" id="WP_005869205.1">
    <property type="nucleotide sequence ID" value="NZ_ACYG01000005.1"/>
</dbReference>
<keyword evidence="2" id="KW-1185">Reference proteome</keyword>
<evidence type="ECO:0000313" key="1">
    <source>
        <dbReference type="EMBL" id="EEV18934.1"/>
    </source>
</evidence>
<dbReference type="AlphaFoldDB" id="C8PE61"/>
<sequence length="61" mass="6908">MCDSNLVCWELNFEVAVKLGRMKNAQAYEAMKFYARFAELLLPRAGKIAFQALAKLPSARL</sequence>
<dbReference type="Proteomes" id="UP000005709">
    <property type="component" value="Unassembled WGS sequence"/>
</dbReference>
<protein>
    <submittedName>
        <fullName evidence="1">Uncharacterized protein</fullName>
    </submittedName>
</protein>
<proteinExistence type="predicted"/>
<reference evidence="1 2" key="1">
    <citation type="submission" date="2009-07" db="EMBL/GenBank/DDBJ databases">
        <authorList>
            <person name="Madupu R."/>
            <person name="Sebastian Y."/>
            <person name="Durkin A.S."/>
            <person name="Torralba M."/>
            <person name="Methe B."/>
            <person name="Sutton G.G."/>
            <person name="Strausberg R.L."/>
            <person name="Nelson K.E."/>
        </authorList>
    </citation>
    <scope>NUCLEOTIDE SEQUENCE [LARGE SCALE GENOMIC DNA]</scope>
    <source>
        <strain evidence="1 2">RM3268</strain>
    </source>
</reference>